<feature type="region of interest" description="Disordered" evidence="6">
    <location>
        <begin position="585"/>
        <end position="609"/>
    </location>
</feature>
<feature type="domain" description="Major facilitator superfamily (MFS) profile" evidence="8">
    <location>
        <begin position="135"/>
        <end position="718"/>
    </location>
</feature>
<evidence type="ECO:0000256" key="6">
    <source>
        <dbReference type="SAM" id="MobiDB-lite"/>
    </source>
</evidence>
<feature type="transmembrane region" description="Helical" evidence="7">
    <location>
        <begin position="209"/>
        <end position="227"/>
    </location>
</feature>
<dbReference type="PROSITE" id="PS50850">
    <property type="entry name" value="MFS"/>
    <property type="match status" value="1"/>
</dbReference>
<evidence type="ECO:0000256" key="2">
    <source>
        <dbReference type="ARBA" id="ARBA00022448"/>
    </source>
</evidence>
<evidence type="ECO:0000256" key="7">
    <source>
        <dbReference type="SAM" id="Phobius"/>
    </source>
</evidence>
<feature type="region of interest" description="Disordered" evidence="6">
    <location>
        <begin position="1"/>
        <end position="125"/>
    </location>
</feature>
<keyword evidence="3 7" id="KW-0812">Transmembrane</keyword>
<evidence type="ECO:0000259" key="8">
    <source>
        <dbReference type="PROSITE" id="PS50850"/>
    </source>
</evidence>
<feature type="transmembrane region" description="Helical" evidence="7">
    <location>
        <begin position="522"/>
        <end position="541"/>
    </location>
</feature>
<feature type="transmembrane region" description="Helical" evidence="7">
    <location>
        <begin position="694"/>
        <end position="714"/>
    </location>
</feature>
<keyword evidence="5 7" id="KW-0472">Membrane</keyword>
<protein>
    <submittedName>
        <fullName evidence="9">MFS general substrate transporter</fullName>
    </submittedName>
</protein>
<proteinExistence type="predicted"/>
<name>A0A165JFQ6_XYLHT</name>
<gene>
    <name evidence="9" type="ORF">L228DRAFT_279413</name>
</gene>
<dbReference type="InterPro" id="IPR001958">
    <property type="entry name" value="Tet-R_TetA/multi-R_MdtG-like"/>
</dbReference>
<keyword evidence="4 7" id="KW-1133">Transmembrane helix</keyword>
<sequence length="740" mass="80498">MAPAGPNDDAKNWQMKGTTNKQKDSNPREEYFGEESQTSCVDSGPSGDASSSTISSIRLADQSKWARDREPSLESYDHDAPERRKHARHVSFDVQSDPSEEPDDVLPTINNRPAKVNENEKPGPVTWASLPRKGQLLLLVLARMSEPLAQNSLAAYVFYQLRSFDPSLPDSTISSQAGILQGSFAAAQFLTAVLWGRVSDADWGGRKRVLLIGLFGTTLASIGFGFSKSFASAITFRILGGVLNGNVGVLRTMISEIIKEKKYQSRAFLLLPMCFNIGVIIGPIIGGCLADPVEAYPHIFGPNSILGGKSGVRWMMKWPYALPNLISAIFLFISAFAVFLGLEETLESRLHKPDYGLRLGKFLSRTLRRIAAPLSPASTEGYSALSRDEHSEFYTGGHARQLSYVSSRGPSESIDLERSPAASWTTTPKMDGTSTADPHNSPRSPPRRKRKLPFRRIWTRNVLFTLLAHFILGWHLGTFNNLWYTFLSTPRADNSSHHNHSSSSPLKKFFFFTGGLGMPPRSVGLAMAILGAMGIVLQLGVYPTITHKFGTIFCYRIFLLLFPFAYTLAPFLALVPSPSTPTSSTSSLLSRNLSSSLPAPSLPRTTDPQADAEHHRQGILVWLAISVVLLIQVLGRTFTLPATNILVNNCSPHPSVLGTIHGIGQSVSSGARSLGPAIGGWLYGLGLRHGIVGAVWWGLSGVAIVGWVVSGLVYEGSGHEISLEGEEEEEGAAQSNEGVR</sequence>
<dbReference type="Pfam" id="PF07690">
    <property type="entry name" value="MFS_1"/>
    <property type="match status" value="1"/>
</dbReference>
<dbReference type="EMBL" id="KV407454">
    <property type="protein sequence ID" value="KZF26176.1"/>
    <property type="molecule type" value="Genomic_DNA"/>
</dbReference>
<dbReference type="PANTHER" id="PTHR23504">
    <property type="entry name" value="MAJOR FACILITATOR SUPERFAMILY DOMAIN-CONTAINING PROTEIN 10"/>
    <property type="match status" value="1"/>
</dbReference>
<dbReference type="GO" id="GO:0016020">
    <property type="term" value="C:membrane"/>
    <property type="evidence" value="ECO:0007669"/>
    <property type="project" value="UniProtKB-SubCell"/>
</dbReference>
<accession>A0A165JFQ6</accession>
<dbReference type="AlphaFoldDB" id="A0A165JFQ6"/>
<feature type="compositionally biased region" description="Low complexity" evidence="6">
    <location>
        <begin position="42"/>
        <end position="57"/>
    </location>
</feature>
<feature type="transmembrane region" description="Helical" evidence="7">
    <location>
        <begin position="266"/>
        <end position="286"/>
    </location>
</feature>
<dbReference type="PANTHER" id="PTHR23504:SF6">
    <property type="entry name" value="MULTIDRUG TRANSPORTER, PUTATIVE (AFU_ORTHOLOGUE AFUA_4G08740)-RELATED"/>
    <property type="match status" value="1"/>
</dbReference>
<dbReference type="OMA" id="RTIGPMV"/>
<feature type="compositionally biased region" description="Low complexity" evidence="6">
    <location>
        <begin position="585"/>
        <end position="606"/>
    </location>
</feature>
<dbReference type="OrthoDB" id="10262656at2759"/>
<feature type="compositionally biased region" description="Basic and acidic residues" evidence="6">
    <location>
        <begin position="21"/>
        <end position="31"/>
    </location>
</feature>
<evidence type="ECO:0000256" key="1">
    <source>
        <dbReference type="ARBA" id="ARBA00004141"/>
    </source>
</evidence>
<feature type="transmembrane region" description="Helical" evidence="7">
    <location>
        <begin position="553"/>
        <end position="575"/>
    </location>
</feature>
<evidence type="ECO:0000313" key="10">
    <source>
        <dbReference type="Proteomes" id="UP000076632"/>
    </source>
</evidence>
<feature type="transmembrane region" description="Helical" evidence="7">
    <location>
        <begin position="320"/>
        <end position="342"/>
    </location>
</feature>
<dbReference type="Proteomes" id="UP000076632">
    <property type="component" value="Unassembled WGS sequence"/>
</dbReference>
<feature type="transmembrane region" description="Helical" evidence="7">
    <location>
        <begin position="619"/>
        <end position="638"/>
    </location>
</feature>
<dbReference type="GeneID" id="28900821"/>
<feature type="transmembrane region" description="Helical" evidence="7">
    <location>
        <begin position="233"/>
        <end position="254"/>
    </location>
</feature>
<organism evidence="9 10">
    <name type="scientific">Xylona heveae (strain CBS 132557 / TC161)</name>
    <dbReference type="NCBI Taxonomy" id="1328760"/>
    <lineage>
        <taxon>Eukaryota</taxon>
        <taxon>Fungi</taxon>
        <taxon>Dikarya</taxon>
        <taxon>Ascomycota</taxon>
        <taxon>Pezizomycotina</taxon>
        <taxon>Xylonomycetes</taxon>
        <taxon>Xylonales</taxon>
        <taxon>Xylonaceae</taxon>
        <taxon>Xylona</taxon>
    </lineage>
</organism>
<dbReference type="PRINTS" id="PR01035">
    <property type="entry name" value="TCRTETA"/>
</dbReference>
<keyword evidence="10" id="KW-1185">Reference proteome</keyword>
<dbReference type="InterPro" id="IPR020846">
    <property type="entry name" value="MFS_dom"/>
</dbReference>
<reference evidence="9 10" key="1">
    <citation type="journal article" date="2016" name="Fungal Biol.">
        <title>The genome of Xylona heveae provides a window into fungal endophytism.</title>
        <authorList>
            <person name="Gazis R."/>
            <person name="Kuo A."/>
            <person name="Riley R."/>
            <person name="LaButti K."/>
            <person name="Lipzen A."/>
            <person name="Lin J."/>
            <person name="Amirebrahimi M."/>
            <person name="Hesse C.N."/>
            <person name="Spatafora J.W."/>
            <person name="Henrissat B."/>
            <person name="Hainaut M."/>
            <person name="Grigoriev I.V."/>
            <person name="Hibbett D.S."/>
        </authorList>
    </citation>
    <scope>NUCLEOTIDE SEQUENCE [LARGE SCALE GENOMIC DNA]</scope>
    <source>
        <strain evidence="9 10">TC161</strain>
    </source>
</reference>
<dbReference type="InterPro" id="IPR036259">
    <property type="entry name" value="MFS_trans_sf"/>
</dbReference>
<feature type="region of interest" description="Disordered" evidence="6">
    <location>
        <begin position="407"/>
        <end position="449"/>
    </location>
</feature>
<feature type="transmembrane region" description="Helical" evidence="7">
    <location>
        <begin position="179"/>
        <end position="197"/>
    </location>
</feature>
<dbReference type="SUPFAM" id="SSF103473">
    <property type="entry name" value="MFS general substrate transporter"/>
    <property type="match status" value="1"/>
</dbReference>
<dbReference type="InParanoid" id="A0A165JFQ6"/>
<comment type="subcellular location">
    <subcellularLocation>
        <location evidence="1">Membrane</location>
        <topology evidence="1">Multi-pass membrane protein</topology>
    </subcellularLocation>
</comment>
<evidence type="ECO:0000256" key="5">
    <source>
        <dbReference type="ARBA" id="ARBA00023136"/>
    </source>
</evidence>
<feature type="transmembrane region" description="Helical" evidence="7">
    <location>
        <begin position="457"/>
        <end position="477"/>
    </location>
</feature>
<dbReference type="RefSeq" id="XP_018191731.1">
    <property type="nucleotide sequence ID" value="XM_018335684.1"/>
</dbReference>
<evidence type="ECO:0000256" key="3">
    <source>
        <dbReference type="ARBA" id="ARBA00022692"/>
    </source>
</evidence>
<evidence type="ECO:0000256" key="4">
    <source>
        <dbReference type="ARBA" id="ARBA00022989"/>
    </source>
</evidence>
<feature type="compositionally biased region" description="Polar residues" evidence="6">
    <location>
        <begin position="422"/>
        <end position="438"/>
    </location>
</feature>
<dbReference type="InterPro" id="IPR011701">
    <property type="entry name" value="MFS"/>
</dbReference>
<keyword evidence="2" id="KW-0813">Transport</keyword>
<feature type="compositionally biased region" description="Basic and acidic residues" evidence="6">
    <location>
        <begin position="64"/>
        <end position="82"/>
    </location>
</feature>
<dbReference type="Gene3D" id="1.20.1250.20">
    <property type="entry name" value="MFS general substrate transporter like domains"/>
    <property type="match status" value="2"/>
</dbReference>
<dbReference type="GO" id="GO:0022857">
    <property type="term" value="F:transmembrane transporter activity"/>
    <property type="evidence" value="ECO:0007669"/>
    <property type="project" value="InterPro"/>
</dbReference>
<evidence type="ECO:0000313" key="9">
    <source>
        <dbReference type="EMBL" id="KZF26176.1"/>
    </source>
</evidence>